<dbReference type="PROSITE" id="PS00018">
    <property type="entry name" value="EF_HAND_1"/>
    <property type="match status" value="1"/>
</dbReference>
<dbReference type="Gene3D" id="2.60.40.1120">
    <property type="entry name" value="Carboxypeptidase-like, regulatory domain"/>
    <property type="match status" value="1"/>
</dbReference>
<dbReference type="EMBL" id="JAKLTR010000008">
    <property type="protein sequence ID" value="MCG2615427.1"/>
    <property type="molecule type" value="Genomic_DNA"/>
</dbReference>
<dbReference type="InterPro" id="IPR023996">
    <property type="entry name" value="TonB-dep_OMP_SusC/RagA"/>
</dbReference>
<dbReference type="InterPro" id="IPR037066">
    <property type="entry name" value="Plug_dom_sf"/>
</dbReference>
<dbReference type="RefSeq" id="WP_237872914.1">
    <property type="nucleotide sequence ID" value="NZ_JAKLTR010000008.1"/>
</dbReference>
<comment type="similarity">
    <text evidence="1">Belongs to the TonB-dependent receptor family.</text>
</comment>
<proteinExistence type="inferred from homology"/>
<keyword evidence="1" id="KW-1134">Transmembrane beta strand</keyword>
<feature type="domain" description="TonB-dependent receptor plug" evidence="2">
    <location>
        <begin position="133"/>
        <end position="241"/>
    </location>
</feature>
<keyword evidence="3" id="KW-0675">Receptor</keyword>
<reference evidence="3" key="1">
    <citation type="submission" date="2022-01" db="EMBL/GenBank/DDBJ databases">
        <authorList>
            <person name="Jo J.-H."/>
            <person name="Im W.-T."/>
        </authorList>
    </citation>
    <scope>NUCLEOTIDE SEQUENCE</scope>
    <source>
        <strain evidence="3">NA20</strain>
    </source>
</reference>
<keyword evidence="4" id="KW-1185">Reference proteome</keyword>
<keyword evidence="1" id="KW-0812">Transmembrane</keyword>
<accession>A0ABS9KSW8</accession>
<comment type="caution">
    <text evidence="3">The sequence shown here is derived from an EMBL/GenBank/DDBJ whole genome shotgun (WGS) entry which is preliminary data.</text>
</comment>
<name>A0ABS9KSW8_9BACT</name>
<dbReference type="Gene3D" id="2.170.130.10">
    <property type="entry name" value="TonB-dependent receptor, plug domain"/>
    <property type="match status" value="1"/>
</dbReference>
<organism evidence="3 4">
    <name type="scientific">Terrimonas ginsenosidimutans</name>
    <dbReference type="NCBI Taxonomy" id="2908004"/>
    <lineage>
        <taxon>Bacteria</taxon>
        <taxon>Pseudomonadati</taxon>
        <taxon>Bacteroidota</taxon>
        <taxon>Chitinophagia</taxon>
        <taxon>Chitinophagales</taxon>
        <taxon>Chitinophagaceae</taxon>
        <taxon>Terrimonas</taxon>
    </lineage>
</organism>
<evidence type="ECO:0000256" key="1">
    <source>
        <dbReference type="PROSITE-ProRule" id="PRU01360"/>
    </source>
</evidence>
<dbReference type="Pfam" id="PF07715">
    <property type="entry name" value="Plug"/>
    <property type="match status" value="1"/>
</dbReference>
<dbReference type="SUPFAM" id="SSF56935">
    <property type="entry name" value="Porins"/>
    <property type="match status" value="1"/>
</dbReference>
<keyword evidence="1" id="KW-0813">Transport</keyword>
<dbReference type="Proteomes" id="UP001165367">
    <property type="component" value="Unassembled WGS sequence"/>
</dbReference>
<evidence type="ECO:0000313" key="4">
    <source>
        <dbReference type="Proteomes" id="UP001165367"/>
    </source>
</evidence>
<gene>
    <name evidence="3" type="ORF">LZZ85_14100</name>
</gene>
<sequence>MNIRLACFACGKSLYSRHLVFLSFLVMLSLFSIRSSAQGGTLSGMVVDSLSRAPINGVSVVIKGTRQGTSTGKDGLFSLDISASQAVLEFTSIGYRPIEMVVTKGSSVTVALAPSIDTSGAVVVTAFGRRERKEAVVGSVTSVQPGELKIPASNITNALAGKIAGVIAFQRGGQPGLDNSQFFIRGVTTLGYSNSPLILIDNIELTASDLARLQVDDIASFSILKDASAAALYGARGANGVILVTTKEGKAGKARIELRVENAISTPTKSIKLADPISYMRTYNEALTTRNAGATPFFSPNKILGTERTLAGEGGITPYLYPAVDWMKEIFKDRTSTRRANMSVSGGNAVAKYYIAGSYSKDNGILQVNPVNNFNSAMRFENYQLRANTSIKATSTTEIGVRLWGNFNDYTGPISNQGGGFATDLYSQVLHANPVGFPAYYLPDSANRTTNHILFGNAINQTGNLQANPYASLMYGYKTFSESRMSAQFEVTQNLKFITPGLSFFGLFSTNRYSYFDLSRNYLPFYYNMQSFDEQTGEYKLNWLNAQPGAAQEYLNYNEGAKYLNTYLYMLGRVDYNRSFGPHGVGASLVGTRQQTLTGNAGNLQASLPNRNLGISGRASYSYDNRYFAEFNFGYNGSEKFAPDNRFGFFPTVGGAWVISNEKFWNGSISKVITRLKLRGSYGLVGNDAIGDPRTQRFFYLSNVQPNAGPIAYFGTNNSVSMRGPVINAYPNPGVTWERAKKSNIAAELTILEKLNIVAEVYRENREDILINRGYIPITVGIEQNALNNLRSNLGRATSEGFDLNVNYRQDFKSGLWASVLGNLTVTRNKVVHLEEPEYAYPWRFAAGRMINQPFGFIAERLFVDDKEAQNSPVQSFGNLLPQGGDIKYRDINKDGVINQDDMVPIGLPSTPQIIYGFGLSMGYKSFDLSVFFQGSARSSFFIDPTGVTDFDNGRFGTAPFVNNAQILEAYANDHWSEENQNLYALWPRLSVFDVPNNQQRSTWWLRDGSFIRLKSAEAGYTFPRRWTSRAHMESARIYFSGLNLLTFSKFKLWDPELAGNGFAYPIQKVFNVGLKLTF</sequence>
<comment type="subcellular location">
    <subcellularLocation>
        <location evidence="1">Cell outer membrane</location>
        <topology evidence="1">Multi-pass membrane protein</topology>
    </subcellularLocation>
</comment>
<dbReference type="NCBIfam" id="TIGR04056">
    <property type="entry name" value="OMP_RagA_SusC"/>
    <property type="match status" value="1"/>
</dbReference>
<dbReference type="NCBIfam" id="TIGR04057">
    <property type="entry name" value="SusC_RagA_signa"/>
    <property type="match status" value="1"/>
</dbReference>
<dbReference type="InterPro" id="IPR012910">
    <property type="entry name" value="Plug_dom"/>
</dbReference>
<dbReference type="InterPro" id="IPR008969">
    <property type="entry name" value="CarboxyPept-like_regulatory"/>
</dbReference>
<evidence type="ECO:0000259" key="2">
    <source>
        <dbReference type="Pfam" id="PF07715"/>
    </source>
</evidence>
<protein>
    <submittedName>
        <fullName evidence="3">TonB-dependent receptor</fullName>
    </submittedName>
</protein>
<keyword evidence="1" id="KW-0472">Membrane</keyword>
<dbReference type="InterPro" id="IPR018247">
    <property type="entry name" value="EF_Hand_1_Ca_BS"/>
</dbReference>
<dbReference type="InterPro" id="IPR039426">
    <property type="entry name" value="TonB-dep_rcpt-like"/>
</dbReference>
<dbReference type="SUPFAM" id="SSF49464">
    <property type="entry name" value="Carboxypeptidase regulatory domain-like"/>
    <property type="match status" value="1"/>
</dbReference>
<dbReference type="Pfam" id="PF13715">
    <property type="entry name" value="CarbopepD_reg_2"/>
    <property type="match status" value="1"/>
</dbReference>
<dbReference type="PROSITE" id="PS52016">
    <property type="entry name" value="TONB_DEPENDENT_REC_3"/>
    <property type="match status" value="1"/>
</dbReference>
<keyword evidence="1" id="KW-0998">Cell outer membrane</keyword>
<dbReference type="InterPro" id="IPR023997">
    <property type="entry name" value="TonB-dep_OMP_SusC/RagA_CS"/>
</dbReference>
<evidence type="ECO:0000313" key="3">
    <source>
        <dbReference type="EMBL" id="MCG2615427.1"/>
    </source>
</evidence>